<dbReference type="InterPro" id="IPR010720">
    <property type="entry name" value="Alpha-L-AF_C"/>
</dbReference>
<keyword evidence="5" id="KW-1185">Reference proteome</keyword>
<organism evidence="4 5">
    <name type="scientific">Cladophialophora psammophila CBS 110553</name>
    <dbReference type="NCBI Taxonomy" id="1182543"/>
    <lineage>
        <taxon>Eukaryota</taxon>
        <taxon>Fungi</taxon>
        <taxon>Dikarya</taxon>
        <taxon>Ascomycota</taxon>
        <taxon>Pezizomycotina</taxon>
        <taxon>Eurotiomycetes</taxon>
        <taxon>Chaetothyriomycetidae</taxon>
        <taxon>Chaetothyriales</taxon>
        <taxon>Herpotrichiellaceae</taxon>
        <taxon>Cladophialophora</taxon>
    </lineage>
</organism>
<dbReference type="AlphaFoldDB" id="W9X7W8"/>
<dbReference type="RefSeq" id="XP_007739635.1">
    <property type="nucleotide sequence ID" value="XM_007741445.1"/>
</dbReference>
<evidence type="ECO:0000256" key="1">
    <source>
        <dbReference type="ARBA" id="ARBA00023180"/>
    </source>
</evidence>
<keyword evidence="2" id="KW-1133">Transmembrane helix</keyword>
<evidence type="ECO:0000256" key="2">
    <source>
        <dbReference type="SAM" id="Phobius"/>
    </source>
</evidence>
<gene>
    <name evidence="4" type="ORF">A1O5_00826</name>
</gene>
<keyword evidence="2" id="KW-0472">Membrane</keyword>
<evidence type="ECO:0000313" key="4">
    <source>
        <dbReference type="EMBL" id="EXJ76318.1"/>
    </source>
</evidence>
<feature type="domain" description="Alpha-L-arabinofuranosidase C-terminal" evidence="3">
    <location>
        <begin position="18"/>
        <end position="99"/>
    </location>
</feature>
<dbReference type="HOGENOM" id="CLU_1825098_0_0_1"/>
<dbReference type="GO" id="GO:0046556">
    <property type="term" value="F:alpha-L-arabinofuranosidase activity"/>
    <property type="evidence" value="ECO:0007669"/>
    <property type="project" value="InterPro"/>
</dbReference>
<keyword evidence="2" id="KW-0812">Transmembrane</keyword>
<proteinExistence type="predicted"/>
<accession>W9X7W8</accession>
<protein>
    <recommendedName>
        <fullName evidence="3">Alpha-L-arabinofuranosidase C-terminal domain-containing protein</fullName>
    </recommendedName>
</protein>
<feature type="transmembrane region" description="Helical" evidence="2">
    <location>
        <begin position="20"/>
        <end position="38"/>
    </location>
</feature>
<dbReference type="GeneID" id="19185562"/>
<evidence type="ECO:0000259" key="3">
    <source>
        <dbReference type="Pfam" id="PF06964"/>
    </source>
</evidence>
<sequence length="141" mass="15857">MYQIDTASGHVNYSWAPDIHIFYPTLAAAIAEGLYLLSAERNPNFVKMSAYAPSFANLNYEEWTPNLVALRADYDMTILSTSHYMQQLFVHHRGGRDVTNRSSDGKFQSAFVGCNSGGRRGHGLLQSDQFREQLCAVDARF</sequence>
<keyword evidence="1" id="KW-0325">Glycoprotein</keyword>
<name>W9X7W8_9EURO</name>
<evidence type="ECO:0000313" key="5">
    <source>
        <dbReference type="Proteomes" id="UP000019471"/>
    </source>
</evidence>
<dbReference type="OrthoDB" id="406864at2759"/>
<dbReference type="PANTHER" id="PTHR31776:SF0">
    <property type="entry name" value="ALPHA-L-ARABINOFURANOSIDASE 1"/>
    <property type="match status" value="1"/>
</dbReference>
<dbReference type="PANTHER" id="PTHR31776">
    <property type="entry name" value="ALPHA-L-ARABINOFURANOSIDASE 1"/>
    <property type="match status" value="1"/>
</dbReference>
<dbReference type="Proteomes" id="UP000019471">
    <property type="component" value="Unassembled WGS sequence"/>
</dbReference>
<comment type="caution">
    <text evidence="4">The sequence shown here is derived from an EMBL/GenBank/DDBJ whole genome shotgun (WGS) entry which is preliminary data.</text>
</comment>
<dbReference type="GO" id="GO:0046373">
    <property type="term" value="P:L-arabinose metabolic process"/>
    <property type="evidence" value="ECO:0007669"/>
    <property type="project" value="InterPro"/>
</dbReference>
<dbReference type="EMBL" id="AMGX01000001">
    <property type="protein sequence ID" value="EXJ76318.1"/>
    <property type="molecule type" value="Genomic_DNA"/>
</dbReference>
<dbReference type="STRING" id="1182543.W9X7W8"/>
<dbReference type="InterPro" id="IPR051563">
    <property type="entry name" value="Glycosyl_Hydrolase_51"/>
</dbReference>
<dbReference type="Pfam" id="PF06964">
    <property type="entry name" value="Alpha-L-AF_C"/>
    <property type="match status" value="1"/>
</dbReference>
<reference evidence="4 5" key="1">
    <citation type="submission" date="2013-03" db="EMBL/GenBank/DDBJ databases">
        <title>The Genome Sequence of Cladophialophora psammophila CBS 110553.</title>
        <authorList>
            <consortium name="The Broad Institute Genomics Platform"/>
            <person name="Cuomo C."/>
            <person name="de Hoog S."/>
            <person name="Gorbushina A."/>
            <person name="Walker B."/>
            <person name="Young S.K."/>
            <person name="Zeng Q."/>
            <person name="Gargeya S."/>
            <person name="Fitzgerald M."/>
            <person name="Haas B."/>
            <person name="Abouelleil A."/>
            <person name="Allen A.W."/>
            <person name="Alvarado L."/>
            <person name="Arachchi H.M."/>
            <person name="Berlin A.M."/>
            <person name="Chapman S.B."/>
            <person name="Gainer-Dewar J."/>
            <person name="Goldberg J."/>
            <person name="Griggs A."/>
            <person name="Gujja S."/>
            <person name="Hansen M."/>
            <person name="Howarth C."/>
            <person name="Imamovic A."/>
            <person name="Ireland A."/>
            <person name="Larimer J."/>
            <person name="McCowan C."/>
            <person name="Murphy C."/>
            <person name="Pearson M."/>
            <person name="Poon T.W."/>
            <person name="Priest M."/>
            <person name="Roberts A."/>
            <person name="Saif S."/>
            <person name="Shea T."/>
            <person name="Sisk P."/>
            <person name="Sykes S."/>
            <person name="Wortman J."/>
            <person name="Nusbaum C."/>
            <person name="Birren B."/>
        </authorList>
    </citation>
    <scope>NUCLEOTIDE SEQUENCE [LARGE SCALE GENOMIC DNA]</scope>
    <source>
        <strain evidence="4 5">CBS 110553</strain>
    </source>
</reference>